<evidence type="ECO:0000313" key="2">
    <source>
        <dbReference type="EMBL" id="EJW86014.1"/>
    </source>
</evidence>
<sequence>MSTMPSEKLPTAVDTLVRSRSSKKDTGHSPTSIKQKKTLSMSSNRKGSVRQMRKFSTVRYRTASDTDARSRFRSHRSSENYQPNIHKPNGDIDLNLSVENYYSFSDPFKKCQLHCPVAATV</sequence>
<evidence type="ECO:0000313" key="3">
    <source>
        <dbReference type="Proteomes" id="UP000004810"/>
    </source>
</evidence>
<proteinExistence type="predicted"/>
<dbReference type="Proteomes" id="UP000004810">
    <property type="component" value="Unassembled WGS sequence"/>
</dbReference>
<organism evidence="2 3">
    <name type="scientific">Wuchereria bancrofti</name>
    <dbReference type="NCBI Taxonomy" id="6293"/>
    <lineage>
        <taxon>Eukaryota</taxon>
        <taxon>Metazoa</taxon>
        <taxon>Ecdysozoa</taxon>
        <taxon>Nematoda</taxon>
        <taxon>Chromadorea</taxon>
        <taxon>Rhabditida</taxon>
        <taxon>Spirurina</taxon>
        <taxon>Spiruromorpha</taxon>
        <taxon>Filarioidea</taxon>
        <taxon>Onchocercidae</taxon>
        <taxon>Wuchereria</taxon>
    </lineage>
</organism>
<dbReference type="AlphaFoldDB" id="J9FF81"/>
<feature type="compositionally biased region" description="Polar residues" evidence="1">
    <location>
        <begin position="28"/>
        <end position="46"/>
    </location>
</feature>
<accession>J9FF81</accession>
<comment type="caution">
    <text evidence="2">The sequence shown here is derived from an EMBL/GenBank/DDBJ whole genome shotgun (WGS) entry which is preliminary data.</text>
</comment>
<feature type="region of interest" description="Disordered" evidence="1">
    <location>
        <begin position="1"/>
        <end position="90"/>
    </location>
</feature>
<reference evidence="3" key="1">
    <citation type="submission" date="2012-08" db="EMBL/GenBank/DDBJ databases">
        <title>The Genome Sequence of Wuchereria bancrofti.</title>
        <authorList>
            <person name="Nutman T.B."/>
            <person name="Fink D.L."/>
            <person name="Russ C."/>
            <person name="Young S."/>
            <person name="Zeng Q."/>
            <person name="Koehrsen M."/>
            <person name="Alvarado L."/>
            <person name="Berlin A."/>
            <person name="Chapman S.B."/>
            <person name="Chen Z."/>
            <person name="Freedman E."/>
            <person name="Gellesch M."/>
            <person name="Goldberg J."/>
            <person name="Griggs A."/>
            <person name="Gujja S."/>
            <person name="Heilman E.R."/>
            <person name="Heiman D."/>
            <person name="Hepburn T."/>
            <person name="Howarth C."/>
            <person name="Jen D."/>
            <person name="Larson L."/>
            <person name="Lewis B."/>
            <person name="Mehta T."/>
            <person name="Park D."/>
            <person name="Pearson M."/>
            <person name="Roberts A."/>
            <person name="Saif S."/>
            <person name="Shea T."/>
            <person name="Shenoy N."/>
            <person name="Sisk P."/>
            <person name="Stolte C."/>
            <person name="Sykes S."/>
            <person name="Walk T."/>
            <person name="White J."/>
            <person name="Yandava C."/>
            <person name="Haas B."/>
            <person name="Henn M.R."/>
            <person name="Nusbaum C."/>
            <person name="Birren B."/>
        </authorList>
    </citation>
    <scope>NUCLEOTIDE SEQUENCE [LARGE SCALE GENOMIC DNA]</scope>
    <source>
        <strain evidence="3">NA</strain>
    </source>
</reference>
<name>J9FF81_WUCBA</name>
<gene>
    <name evidence="2" type="ORF">WUBG_03075</name>
</gene>
<dbReference type="EMBL" id="ADBV01000904">
    <property type="protein sequence ID" value="EJW86014.1"/>
    <property type="molecule type" value="Genomic_DNA"/>
</dbReference>
<protein>
    <submittedName>
        <fullName evidence="2">Uncharacterized protein</fullName>
    </submittedName>
</protein>
<evidence type="ECO:0000256" key="1">
    <source>
        <dbReference type="SAM" id="MobiDB-lite"/>
    </source>
</evidence>